<feature type="compositionally biased region" description="Low complexity" evidence="1">
    <location>
        <begin position="511"/>
        <end position="524"/>
    </location>
</feature>
<feature type="compositionally biased region" description="Low complexity" evidence="1">
    <location>
        <begin position="355"/>
        <end position="369"/>
    </location>
</feature>
<feature type="region of interest" description="Disordered" evidence="1">
    <location>
        <begin position="1"/>
        <end position="56"/>
    </location>
</feature>
<evidence type="ECO:0000313" key="2">
    <source>
        <dbReference type="EMBL" id="SUX24606.1"/>
    </source>
</evidence>
<proteinExistence type="predicted"/>
<sequence length="716" mass="74272">MVGSTLVIPDPGAATVPAPAKAAQNTDIAANDKPAKKEKKAGSAPGKTEIAKADIPAKAEEAIAAATPGAENNIAANDVQNPPVALVQNDAPAESTTPPENNVQMDGNQLTLDNSETLVADNSKAAESPAAPAAEQNPEEQSAALPVLAEKTVEVAAADEPAAPPTIPAMESKPVVAVVEEQPTDKVSTGMPLPLLAAAGVGVLGLGGAAAYFITHRRRRDDDSMEEFSQDEIDRMVSEMEAREGIKAGHDMEAGDPKPRRKVEPVAGHDPVADLEGLQQLNSQLSELEKLNEQIGIPRFVDDGEPHSAEELPDDFFKDLQLPGNEETVSVAAAPQPAAAEEEHDFFSDLEAFAAEEPAPAPTSHTATTDDTDFDLPDFGLDEAPAAATPAVKPSLAKAEPAARPAAAEADDFDFLNFAVDEPAAKAESASQPAAATDDDLDFLSFAADEPIAKEEPVSQNAATNDNDSDDFDFISFAAEEPAASEPVAAIAAQAAADDGDDFDFISFAAEEPAAPTAEETTATVSASTGDDDLDFFNSLNLADDSSASTPAAAAEPEIVDEDHNVLDFFGSDEEPAPVVAEEAPVAAEKPAVVHTHSVVSDAVVVTAPVTTEKAESEALDFFSLQDEPAAQPAAAQPASATAPQAAPVRPVAATIAPASSDIDIEAMEINLDMATSFIVMGKAEKARSWLDEVLVSGSEAQKIRARSMLEQLEKA</sequence>
<dbReference type="Proteomes" id="UP000254572">
    <property type="component" value="Unassembled WGS sequence"/>
</dbReference>
<evidence type="ECO:0000313" key="3">
    <source>
        <dbReference type="Proteomes" id="UP000254572"/>
    </source>
</evidence>
<gene>
    <name evidence="2" type="ORF">NCTC13294_01961</name>
</gene>
<reference evidence="2 3" key="1">
    <citation type="submission" date="2018-06" db="EMBL/GenBank/DDBJ databases">
        <authorList>
            <consortium name="Pathogen Informatics"/>
            <person name="Doyle S."/>
        </authorList>
    </citation>
    <scope>NUCLEOTIDE SEQUENCE [LARGE SCALE GENOMIC DNA]</scope>
    <source>
        <strain evidence="2 3">NCTC13294</strain>
    </source>
</reference>
<dbReference type="NCBIfam" id="TIGR03504">
    <property type="entry name" value="FimV_Cterm"/>
    <property type="match status" value="1"/>
</dbReference>
<dbReference type="PANTHER" id="PTHR48125">
    <property type="entry name" value="LP07818P1"/>
    <property type="match status" value="1"/>
</dbReference>
<feature type="region of interest" description="Disordered" evidence="1">
    <location>
        <begin position="123"/>
        <end position="142"/>
    </location>
</feature>
<organism evidence="2 3">
    <name type="scientific">Cardiobacterium valvarum</name>
    <dbReference type="NCBI Taxonomy" id="194702"/>
    <lineage>
        <taxon>Bacteria</taxon>
        <taxon>Pseudomonadati</taxon>
        <taxon>Pseudomonadota</taxon>
        <taxon>Gammaproteobacteria</taxon>
        <taxon>Cardiobacteriales</taxon>
        <taxon>Cardiobacteriaceae</taxon>
        <taxon>Cardiobacterium</taxon>
    </lineage>
</organism>
<protein>
    <submittedName>
        <fullName evidence="2">FimV C-terminal domain</fullName>
    </submittedName>
</protein>
<feature type="compositionally biased region" description="Low complexity" evidence="1">
    <location>
        <begin position="125"/>
        <end position="142"/>
    </location>
</feature>
<accession>A0A381EC92</accession>
<keyword evidence="3" id="KW-1185">Reference proteome</keyword>
<dbReference type="EMBL" id="UFUW01000001">
    <property type="protein sequence ID" value="SUX24606.1"/>
    <property type="molecule type" value="Genomic_DNA"/>
</dbReference>
<feature type="compositionally biased region" description="Polar residues" evidence="1">
    <location>
        <begin position="94"/>
        <end position="107"/>
    </location>
</feature>
<feature type="region of interest" description="Disordered" evidence="1">
    <location>
        <begin position="73"/>
        <end position="107"/>
    </location>
</feature>
<dbReference type="AlphaFoldDB" id="A0A381EC92"/>
<feature type="region of interest" description="Disordered" evidence="1">
    <location>
        <begin position="511"/>
        <end position="530"/>
    </location>
</feature>
<dbReference type="InterPro" id="IPR020011">
    <property type="entry name" value="FimV_C"/>
</dbReference>
<dbReference type="PANTHER" id="PTHR48125:SF12">
    <property type="entry name" value="AT HOOK TRANSCRIPTION FACTOR FAMILY-RELATED"/>
    <property type="match status" value="1"/>
</dbReference>
<dbReference type="Gene3D" id="1.20.58.2200">
    <property type="match status" value="1"/>
</dbReference>
<feature type="region of interest" description="Disordered" evidence="1">
    <location>
        <begin position="355"/>
        <end position="382"/>
    </location>
</feature>
<dbReference type="InterPro" id="IPR038440">
    <property type="entry name" value="FimV_C_sf"/>
</dbReference>
<name>A0A381EC92_9GAMM</name>
<evidence type="ECO:0000256" key="1">
    <source>
        <dbReference type="SAM" id="MobiDB-lite"/>
    </source>
</evidence>
<feature type="compositionally biased region" description="Low complexity" evidence="1">
    <location>
        <begin position="11"/>
        <end position="23"/>
    </location>
</feature>